<organism evidence="9 10">
    <name type="scientific">Pseudoprimorskyibacter insulae</name>
    <dbReference type="NCBI Taxonomy" id="1695997"/>
    <lineage>
        <taxon>Bacteria</taxon>
        <taxon>Pseudomonadati</taxon>
        <taxon>Pseudomonadota</taxon>
        <taxon>Alphaproteobacteria</taxon>
        <taxon>Rhodobacterales</taxon>
        <taxon>Paracoccaceae</taxon>
        <taxon>Pseudoprimorskyibacter</taxon>
    </lineage>
</organism>
<dbReference type="Pfam" id="PF02381">
    <property type="entry name" value="MraZ"/>
    <property type="match status" value="1"/>
</dbReference>
<comment type="subunit">
    <text evidence="7">Forms oligomers.</text>
</comment>
<evidence type="ECO:0000256" key="2">
    <source>
        <dbReference type="ARBA" id="ARBA00022490"/>
    </source>
</evidence>
<dbReference type="PANTHER" id="PTHR34701">
    <property type="entry name" value="TRANSCRIPTIONAL REGULATOR MRAZ"/>
    <property type="match status" value="1"/>
</dbReference>
<keyword evidence="10" id="KW-1185">Reference proteome</keyword>
<evidence type="ECO:0000256" key="6">
    <source>
        <dbReference type="ARBA" id="ARBA00023163"/>
    </source>
</evidence>
<evidence type="ECO:0000259" key="8">
    <source>
        <dbReference type="PROSITE" id="PS51740"/>
    </source>
</evidence>
<keyword evidence="2 7" id="KW-0963">Cytoplasm</keyword>
<dbReference type="InterPro" id="IPR035642">
    <property type="entry name" value="MraZ_N"/>
</dbReference>
<evidence type="ECO:0000256" key="4">
    <source>
        <dbReference type="ARBA" id="ARBA00023015"/>
    </source>
</evidence>
<accession>A0A2R8AR74</accession>
<dbReference type="PROSITE" id="PS51740">
    <property type="entry name" value="SPOVT_ABRB"/>
    <property type="match status" value="1"/>
</dbReference>
<dbReference type="GO" id="GO:0000976">
    <property type="term" value="F:transcription cis-regulatory region binding"/>
    <property type="evidence" value="ECO:0007669"/>
    <property type="project" value="TreeGrafter"/>
</dbReference>
<keyword evidence="6 7" id="KW-0804">Transcription</keyword>
<dbReference type="HAMAP" id="MF_01008">
    <property type="entry name" value="MraZ"/>
    <property type="match status" value="1"/>
</dbReference>
<dbReference type="GO" id="GO:0003700">
    <property type="term" value="F:DNA-binding transcription factor activity"/>
    <property type="evidence" value="ECO:0007669"/>
    <property type="project" value="UniProtKB-UniRule"/>
</dbReference>
<proteinExistence type="inferred from homology"/>
<keyword evidence="3" id="KW-0677">Repeat</keyword>
<dbReference type="AlphaFoldDB" id="A0A2R8AR74"/>
<evidence type="ECO:0000256" key="5">
    <source>
        <dbReference type="ARBA" id="ARBA00023125"/>
    </source>
</evidence>
<feature type="domain" description="SpoVT-AbrB" evidence="8">
    <location>
        <begin position="77"/>
        <end position="120"/>
    </location>
</feature>
<gene>
    <name evidence="7 9" type="primary">mraZ</name>
    <name evidence="9" type="ORF">PRI8871_00977</name>
</gene>
<evidence type="ECO:0000256" key="3">
    <source>
        <dbReference type="ARBA" id="ARBA00022737"/>
    </source>
</evidence>
<keyword evidence="5 7" id="KW-0238">DNA-binding</keyword>
<evidence type="ECO:0000313" key="10">
    <source>
        <dbReference type="Proteomes" id="UP000244904"/>
    </source>
</evidence>
<evidence type="ECO:0000313" key="9">
    <source>
        <dbReference type="EMBL" id="SPF78377.1"/>
    </source>
</evidence>
<sequence>MSVPSEFRSVLKDGDPKCPDENANPRIVVLFGPHVLKKGCLHAYTIEAMREIEEGIRQLPRGSKQREVASRTILSRTWEAEIDRDGRIVLPKERREAIGLEGEATMVAMGEYFEIWNADRYAEQEQEVFDDILEEYGEDFDPLSLLP</sequence>
<dbReference type="InterPro" id="IPR035644">
    <property type="entry name" value="MraZ_C"/>
</dbReference>
<dbReference type="InterPro" id="IPR003444">
    <property type="entry name" value="MraZ"/>
</dbReference>
<protein>
    <recommendedName>
        <fullName evidence="1 7">Transcriptional regulator MraZ</fullName>
    </recommendedName>
</protein>
<reference evidence="10" key="1">
    <citation type="submission" date="2018-03" db="EMBL/GenBank/DDBJ databases">
        <authorList>
            <person name="Rodrigo-Torres L."/>
            <person name="Arahal R. D."/>
            <person name="Lucena T."/>
        </authorList>
    </citation>
    <scope>NUCLEOTIDE SEQUENCE [LARGE SCALE GENOMIC DNA]</scope>
    <source>
        <strain evidence="10">CECT 8871</strain>
    </source>
</reference>
<comment type="similarity">
    <text evidence="7">Belongs to the MraZ family.</text>
</comment>
<dbReference type="PANTHER" id="PTHR34701:SF1">
    <property type="entry name" value="TRANSCRIPTIONAL REGULATOR MRAZ"/>
    <property type="match status" value="1"/>
</dbReference>
<evidence type="ECO:0000256" key="7">
    <source>
        <dbReference type="HAMAP-Rule" id="MF_01008"/>
    </source>
</evidence>
<dbReference type="GO" id="GO:0005737">
    <property type="term" value="C:cytoplasm"/>
    <property type="evidence" value="ECO:0007669"/>
    <property type="project" value="UniProtKB-UniRule"/>
</dbReference>
<dbReference type="GO" id="GO:2000143">
    <property type="term" value="P:negative regulation of DNA-templated transcription initiation"/>
    <property type="evidence" value="ECO:0007669"/>
    <property type="project" value="TreeGrafter"/>
</dbReference>
<keyword evidence="4 7" id="KW-0805">Transcription regulation</keyword>
<comment type="subcellular location">
    <subcellularLocation>
        <location evidence="7">Cytoplasm</location>
        <location evidence="7">Nucleoid</location>
    </subcellularLocation>
</comment>
<dbReference type="InterPro" id="IPR038619">
    <property type="entry name" value="MraZ_sf"/>
</dbReference>
<name>A0A2R8AR74_9RHOB</name>
<dbReference type="InterPro" id="IPR037914">
    <property type="entry name" value="SpoVT-AbrB_sf"/>
</dbReference>
<dbReference type="GO" id="GO:0009295">
    <property type="term" value="C:nucleoid"/>
    <property type="evidence" value="ECO:0007669"/>
    <property type="project" value="UniProtKB-SubCell"/>
</dbReference>
<dbReference type="Gene3D" id="3.40.1550.20">
    <property type="entry name" value="Transcriptional regulator MraZ domain"/>
    <property type="match status" value="1"/>
</dbReference>
<dbReference type="CDD" id="cd16321">
    <property type="entry name" value="MraZ_C"/>
    <property type="match status" value="1"/>
</dbReference>
<dbReference type="CDD" id="cd16320">
    <property type="entry name" value="MraZ_N"/>
    <property type="match status" value="1"/>
</dbReference>
<dbReference type="InterPro" id="IPR007159">
    <property type="entry name" value="SpoVT-AbrB_dom"/>
</dbReference>
<dbReference type="RefSeq" id="WP_181389376.1">
    <property type="nucleotide sequence ID" value="NZ_OMOJ01000001.1"/>
</dbReference>
<dbReference type="Proteomes" id="UP000244904">
    <property type="component" value="Unassembled WGS sequence"/>
</dbReference>
<dbReference type="InterPro" id="IPR020603">
    <property type="entry name" value="MraZ_dom"/>
</dbReference>
<dbReference type="SUPFAM" id="SSF89447">
    <property type="entry name" value="AbrB/MazE/MraZ-like"/>
    <property type="match status" value="1"/>
</dbReference>
<evidence type="ECO:0000256" key="1">
    <source>
        <dbReference type="ARBA" id="ARBA00013860"/>
    </source>
</evidence>
<dbReference type="EMBL" id="OMOJ01000001">
    <property type="protein sequence ID" value="SPF78377.1"/>
    <property type="molecule type" value="Genomic_DNA"/>
</dbReference>